<gene>
    <name evidence="1" type="ORF">DERYTH_LOCUS6477</name>
</gene>
<proteinExistence type="predicted"/>
<reference evidence="1" key="1">
    <citation type="submission" date="2021-06" db="EMBL/GenBank/DDBJ databases">
        <authorList>
            <person name="Kallberg Y."/>
            <person name="Tangrot J."/>
            <person name="Rosling A."/>
        </authorList>
    </citation>
    <scope>NUCLEOTIDE SEQUENCE</scope>
    <source>
        <strain evidence="1">MA453B</strain>
    </source>
</reference>
<evidence type="ECO:0000313" key="1">
    <source>
        <dbReference type="EMBL" id="CAG8576689.1"/>
    </source>
</evidence>
<protein>
    <submittedName>
        <fullName evidence="1">28846_t:CDS:1</fullName>
    </submittedName>
</protein>
<organism evidence="1 2">
    <name type="scientific">Dentiscutata erythropus</name>
    <dbReference type="NCBI Taxonomy" id="1348616"/>
    <lineage>
        <taxon>Eukaryota</taxon>
        <taxon>Fungi</taxon>
        <taxon>Fungi incertae sedis</taxon>
        <taxon>Mucoromycota</taxon>
        <taxon>Glomeromycotina</taxon>
        <taxon>Glomeromycetes</taxon>
        <taxon>Diversisporales</taxon>
        <taxon>Gigasporaceae</taxon>
        <taxon>Dentiscutata</taxon>
    </lineage>
</organism>
<dbReference type="EMBL" id="CAJVPY010002951">
    <property type="protein sequence ID" value="CAG8576689.1"/>
    <property type="molecule type" value="Genomic_DNA"/>
</dbReference>
<evidence type="ECO:0000313" key="2">
    <source>
        <dbReference type="Proteomes" id="UP000789405"/>
    </source>
</evidence>
<dbReference type="Proteomes" id="UP000789405">
    <property type="component" value="Unassembled WGS sequence"/>
</dbReference>
<accession>A0A9N9G4K1</accession>
<feature type="non-terminal residue" evidence="1">
    <location>
        <position position="43"/>
    </location>
</feature>
<dbReference type="AlphaFoldDB" id="A0A9N9G4K1"/>
<comment type="caution">
    <text evidence="1">The sequence shown here is derived from an EMBL/GenBank/DDBJ whole genome shotgun (WGS) entry which is preliminary data.</text>
</comment>
<name>A0A9N9G4K1_9GLOM</name>
<keyword evidence="2" id="KW-1185">Reference proteome</keyword>
<sequence>MELENRIKELETMEFIEFIEFIEIKLVTENVNDKVNNLPNITK</sequence>